<dbReference type="PANTHER" id="PTHR31731">
    <property type="match status" value="1"/>
</dbReference>
<protein>
    <recommendedName>
        <fullName evidence="2">Hydrophobic seed protein domain-containing protein</fullName>
    </recommendedName>
</protein>
<accession>A0A175YLP8</accession>
<dbReference type="CDD" id="cd01958">
    <property type="entry name" value="HPS_like"/>
    <property type="match status" value="1"/>
</dbReference>
<dbReference type="STRING" id="79200.A0A175YLP8"/>
<dbReference type="SUPFAM" id="SSF47699">
    <property type="entry name" value="Bifunctional inhibitor/lipid-transfer protein/seed storage 2S albumin"/>
    <property type="match status" value="1"/>
</dbReference>
<evidence type="ECO:0000259" key="2">
    <source>
        <dbReference type="Pfam" id="PF14547"/>
    </source>
</evidence>
<proteinExistence type="predicted"/>
<dbReference type="InterPro" id="IPR027923">
    <property type="entry name" value="Hydrophob_seed_dom"/>
</dbReference>
<name>A0A175YLP8_DAUCS</name>
<dbReference type="InterPro" id="IPR051636">
    <property type="entry name" value="Plant_LTP/defense-related"/>
</dbReference>
<dbReference type="AlphaFoldDB" id="A0A175YLP8"/>
<gene>
    <name evidence="3" type="ORF">DCAR_028073</name>
</gene>
<dbReference type="Gene3D" id="1.10.110.10">
    <property type="entry name" value="Plant lipid-transfer and hydrophobic proteins"/>
    <property type="match status" value="1"/>
</dbReference>
<evidence type="ECO:0000256" key="1">
    <source>
        <dbReference type="SAM" id="SignalP"/>
    </source>
</evidence>
<feature type="signal peptide" evidence="1">
    <location>
        <begin position="1"/>
        <end position="24"/>
    </location>
</feature>
<sequence>MEFKNNALFTLLSLSLLCFNLVSATSRTPNTPIYTTLNRHHRGRCDGLRLGLCADVIGMLEVVSGSPPMMPCCSLLLGLVDLEAALCLCTVMKGNILGANFNVHIKHTMLLNNCGRKIPIGFICS</sequence>
<evidence type="ECO:0000313" key="3">
    <source>
        <dbReference type="EMBL" id="KZM84505.1"/>
    </source>
</evidence>
<comment type="caution">
    <text evidence="3">The sequence shown here is derived from an EMBL/GenBank/DDBJ whole genome shotgun (WGS) entry which is preliminary data.</text>
</comment>
<reference evidence="3" key="1">
    <citation type="journal article" date="2016" name="Nat. Genet.">
        <title>A high-quality carrot genome assembly provides new insights into carotenoid accumulation and asterid genome evolution.</title>
        <authorList>
            <person name="Iorizzo M."/>
            <person name="Ellison S."/>
            <person name="Senalik D."/>
            <person name="Zeng P."/>
            <person name="Satapoomin P."/>
            <person name="Huang J."/>
            <person name="Bowman M."/>
            <person name="Iovene M."/>
            <person name="Sanseverino W."/>
            <person name="Cavagnaro P."/>
            <person name="Yildiz M."/>
            <person name="Macko-Podgorni A."/>
            <person name="Moranska E."/>
            <person name="Grzebelus E."/>
            <person name="Grzebelus D."/>
            <person name="Ashrafi H."/>
            <person name="Zheng Z."/>
            <person name="Cheng S."/>
            <person name="Spooner D."/>
            <person name="Van Deynze A."/>
            <person name="Simon P."/>
        </authorList>
    </citation>
    <scope>NUCLEOTIDE SEQUENCE [LARGE SCALE GENOMIC DNA]</scope>
    <source>
        <tissue evidence="3">Leaf</tissue>
    </source>
</reference>
<dbReference type="InterPro" id="IPR036312">
    <property type="entry name" value="Bifun_inhib/LTP/seed_sf"/>
</dbReference>
<dbReference type="EMBL" id="LNRQ01000008">
    <property type="protein sequence ID" value="KZM84505.1"/>
    <property type="molecule type" value="Genomic_DNA"/>
</dbReference>
<dbReference type="Pfam" id="PF14547">
    <property type="entry name" value="Hydrophob_seed"/>
    <property type="match status" value="1"/>
</dbReference>
<keyword evidence="1" id="KW-0732">Signal</keyword>
<dbReference type="Gramene" id="KZM84505">
    <property type="protein sequence ID" value="KZM84505"/>
    <property type="gene ID" value="DCAR_028073"/>
</dbReference>
<feature type="chain" id="PRO_5008044757" description="Hydrophobic seed protein domain-containing protein" evidence="1">
    <location>
        <begin position="25"/>
        <end position="125"/>
    </location>
</feature>
<organism evidence="3">
    <name type="scientific">Daucus carota subsp. sativus</name>
    <name type="common">Carrot</name>
    <dbReference type="NCBI Taxonomy" id="79200"/>
    <lineage>
        <taxon>Eukaryota</taxon>
        <taxon>Viridiplantae</taxon>
        <taxon>Streptophyta</taxon>
        <taxon>Embryophyta</taxon>
        <taxon>Tracheophyta</taxon>
        <taxon>Spermatophyta</taxon>
        <taxon>Magnoliopsida</taxon>
        <taxon>eudicotyledons</taxon>
        <taxon>Gunneridae</taxon>
        <taxon>Pentapetalae</taxon>
        <taxon>asterids</taxon>
        <taxon>campanulids</taxon>
        <taxon>Apiales</taxon>
        <taxon>Apiaceae</taxon>
        <taxon>Apioideae</taxon>
        <taxon>Scandiceae</taxon>
        <taxon>Daucinae</taxon>
        <taxon>Daucus</taxon>
        <taxon>Daucus sect. Daucus</taxon>
    </lineage>
</organism>
<feature type="domain" description="Hydrophobic seed protein" evidence="2">
    <location>
        <begin position="46"/>
        <end position="125"/>
    </location>
</feature>